<feature type="transmembrane region" description="Helical" evidence="1">
    <location>
        <begin position="185"/>
        <end position="205"/>
    </location>
</feature>
<sequence>MARAVTSSPAPATGADGAAGAPDLASSDAALHGSISRSALARLMARLKWTLWKRSFRKNTGKIIGTAIGLLYGIGGLGAVLSLMAGTLFGGGGDGPLFPLLVRGLGAAALLAWLLVPLLAFGLDDTLDPRRFALLPRRARELQVPLFVASLVSLPALFTVIAAAIVTVFEAIWMLTAGLDPLPMVAGLVALIPANLAGIALCLLLPRAILAHSAVRTTSRRAREIGGVLGIVIVLAVAYGASIGLQSLARADLDRLVEIARSVVRVATSTPLGALFSVPLDLAEGHVIPALLRALIGAAAIWGVWLWWRRSIDLAMRSALVGEASSGAAKVSPLVPRGVKPSAFGAVMGRSLRYWKRDARYLASIAIMPVMLIFFVAMSLVLPESGFMGITGLLLVAGLSGISLMNEYGFDGPAGWVNLTAGLDPKANVRGRIAAMAVLAAPFLLVMAVAIPLLAGAPEQIGVTVLGTMGLMLGGWGAASLIGTLLPYPTAAPGTSPMKDRSASSANAMIAVAVGMLAVTVPQLPAAAVVVWGLVTGSSGIVLAGGVLSLLTGIVLLVVGVGLAERRLERRYPDLFQKVRAHV</sequence>
<proteinExistence type="predicted"/>
<feature type="transmembrane region" description="Helical" evidence="1">
    <location>
        <begin position="144"/>
        <end position="173"/>
    </location>
</feature>
<feature type="transmembrane region" description="Helical" evidence="1">
    <location>
        <begin position="433"/>
        <end position="455"/>
    </location>
</feature>
<dbReference type="RefSeq" id="WP_249736857.1">
    <property type="nucleotide sequence ID" value="NZ_JAKNCJ010000002.1"/>
</dbReference>
<evidence type="ECO:0000313" key="3">
    <source>
        <dbReference type="Proteomes" id="UP001203761"/>
    </source>
</evidence>
<feature type="transmembrane region" description="Helical" evidence="1">
    <location>
        <begin position="387"/>
        <end position="405"/>
    </location>
</feature>
<keyword evidence="1" id="KW-0472">Membrane</keyword>
<feature type="transmembrane region" description="Helical" evidence="1">
    <location>
        <begin position="225"/>
        <end position="245"/>
    </location>
</feature>
<keyword evidence="1" id="KW-1133">Transmembrane helix</keyword>
<name>A0ABT0R1C1_9MICO</name>
<accession>A0ABT0R1C1</accession>
<feature type="transmembrane region" description="Helical" evidence="1">
    <location>
        <begin position="509"/>
        <end position="535"/>
    </location>
</feature>
<feature type="transmembrane region" description="Helical" evidence="1">
    <location>
        <begin position="101"/>
        <end position="123"/>
    </location>
</feature>
<feature type="transmembrane region" description="Helical" evidence="1">
    <location>
        <begin position="461"/>
        <end position="488"/>
    </location>
</feature>
<feature type="transmembrane region" description="Helical" evidence="1">
    <location>
        <begin position="361"/>
        <end position="381"/>
    </location>
</feature>
<comment type="caution">
    <text evidence="2">The sequence shown here is derived from an EMBL/GenBank/DDBJ whole genome shotgun (WGS) entry which is preliminary data.</text>
</comment>
<dbReference type="Proteomes" id="UP001203761">
    <property type="component" value="Unassembled WGS sequence"/>
</dbReference>
<feature type="transmembrane region" description="Helical" evidence="1">
    <location>
        <begin position="287"/>
        <end position="308"/>
    </location>
</feature>
<evidence type="ECO:0008006" key="4">
    <source>
        <dbReference type="Google" id="ProtNLM"/>
    </source>
</evidence>
<keyword evidence="3" id="KW-1185">Reference proteome</keyword>
<protein>
    <recommendedName>
        <fullName evidence="4">ABC-2 type transport system permease protein</fullName>
    </recommendedName>
</protein>
<feature type="transmembrane region" description="Helical" evidence="1">
    <location>
        <begin position="63"/>
        <end position="89"/>
    </location>
</feature>
<keyword evidence="1" id="KW-0812">Transmembrane</keyword>
<feature type="transmembrane region" description="Helical" evidence="1">
    <location>
        <begin position="541"/>
        <end position="564"/>
    </location>
</feature>
<evidence type="ECO:0000256" key="1">
    <source>
        <dbReference type="SAM" id="Phobius"/>
    </source>
</evidence>
<organism evidence="2 3">
    <name type="scientific">Brachybacterium equifaecis</name>
    <dbReference type="NCBI Taxonomy" id="2910770"/>
    <lineage>
        <taxon>Bacteria</taxon>
        <taxon>Bacillati</taxon>
        <taxon>Actinomycetota</taxon>
        <taxon>Actinomycetes</taxon>
        <taxon>Micrococcales</taxon>
        <taxon>Dermabacteraceae</taxon>
        <taxon>Brachybacterium</taxon>
    </lineage>
</organism>
<evidence type="ECO:0000313" key="2">
    <source>
        <dbReference type="EMBL" id="MCL6422740.1"/>
    </source>
</evidence>
<reference evidence="2" key="1">
    <citation type="submission" date="2022-02" db="EMBL/GenBank/DDBJ databases">
        <authorList>
            <person name="Lee M."/>
            <person name="Kim S.-J."/>
            <person name="Jung M.-Y."/>
        </authorList>
    </citation>
    <scope>NUCLEOTIDE SEQUENCE</scope>
    <source>
        <strain evidence="2">JHP9</strain>
    </source>
</reference>
<gene>
    <name evidence="2" type="ORF">Bequi_04955</name>
</gene>
<dbReference type="EMBL" id="JAKNCJ010000002">
    <property type="protein sequence ID" value="MCL6422740.1"/>
    <property type="molecule type" value="Genomic_DNA"/>
</dbReference>